<evidence type="ECO:0000313" key="1">
    <source>
        <dbReference type="EMBL" id="KUG16914.1"/>
    </source>
</evidence>
<dbReference type="InterPro" id="IPR009923">
    <property type="entry name" value="Dodecin"/>
</dbReference>
<dbReference type="InterPro" id="IPR025543">
    <property type="entry name" value="Dodecin-like"/>
</dbReference>
<dbReference type="Gene3D" id="3.30.1660.10">
    <property type="entry name" value="Flavin-binding protein dodecin"/>
    <property type="match status" value="1"/>
</dbReference>
<name>A0A0W8F8L1_9ZZZZ</name>
<organism evidence="1">
    <name type="scientific">hydrocarbon metagenome</name>
    <dbReference type="NCBI Taxonomy" id="938273"/>
    <lineage>
        <taxon>unclassified sequences</taxon>
        <taxon>metagenomes</taxon>
        <taxon>ecological metagenomes</taxon>
    </lineage>
</organism>
<dbReference type="Pfam" id="PF07311">
    <property type="entry name" value="Dodecin"/>
    <property type="match status" value="1"/>
</dbReference>
<dbReference type="PANTHER" id="PTHR39324:SF1">
    <property type="entry name" value="CALCIUM DODECIN"/>
    <property type="match status" value="1"/>
</dbReference>
<dbReference type="EMBL" id="LNQE01001474">
    <property type="protein sequence ID" value="KUG16914.1"/>
    <property type="molecule type" value="Genomic_DNA"/>
</dbReference>
<comment type="caution">
    <text evidence="1">The sequence shown here is derived from an EMBL/GenBank/DDBJ whole genome shotgun (WGS) entry which is preliminary data.</text>
</comment>
<dbReference type="AlphaFoldDB" id="A0A0W8F8L1"/>
<protein>
    <submittedName>
        <fullName evidence="1">Dodecin</fullName>
    </submittedName>
</protein>
<accession>A0A0W8F8L1</accession>
<gene>
    <name evidence="1" type="ORF">ASZ90_013423</name>
</gene>
<reference evidence="1" key="1">
    <citation type="journal article" date="2015" name="Proc. Natl. Acad. Sci. U.S.A.">
        <title>Networks of energetic and metabolic interactions define dynamics in microbial communities.</title>
        <authorList>
            <person name="Embree M."/>
            <person name="Liu J.K."/>
            <person name="Al-Bassam M.M."/>
            <person name="Zengler K."/>
        </authorList>
    </citation>
    <scope>NUCLEOTIDE SEQUENCE</scope>
</reference>
<proteinExistence type="predicted"/>
<dbReference type="SUPFAM" id="SSF89807">
    <property type="entry name" value="Dodecin-like"/>
    <property type="match status" value="1"/>
</dbReference>
<dbReference type="InterPro" id="IPR036694">
    <property type="entry name" value="Dodecin-like_sf"/>
</dbReference>
<sequence>MEAPIGKSVYNFIDLVGTSNESWEDAVQSAINTANRKLTNVRIAEVTRMDTRLTEGGIMEYRVRVTLSFKHEVEPETL</sequence>
<dbReference type="PANTHER" id="PTHR39324">
    <property type="entry name" value="CALCIUM DODECIN"/>
    <property type="match status" value="1"/>
</dbReference>